<dbReference type="InParanoid" id="A0A1B4XEM4"/>
<organism evidence="1 2">
    <name type="scientific">Sulfuricaulis limicola</name>
    <dbReference type="NCBI Taxonomy" id="1620215"/>
    <lineage>
        <taxon>Bacteria</taxon>
        <taxon>Pseudomonadati</taxon>
        <taxon>Pseudomonadota</taxon>
        <taxon>Gammaproteobacteria</taxon>
        <taxon>Acidiferrobacterales</taxon>
        <taxon>Acidiferrobacteraceae</taxon>
        <taxon>Sulfuricaulis</taxon>
    </lineage>
</organism>
<sequence>MAKAIKDKVLEQSFTFHDLRAKAGSELENAQDLLGHDDPRTTKRVCQLLRRVNPVAFR</sequence>
<dbReference type="GO" id="GO:0003677">
    <property type="term" value="F:DNA binding"/>
    <property type="evidence" value="ECO:0007669"/>
    <property type="project" value="InterPro"/>
</dbReference>
<dbReference type="KEGG" id="slim:SCL_0934"/>
<gene>
    <name evidence="1" type="ORF">SCL_0934</name>
</gene>
<reference evidence="1 2" key="1">
    <citation type="submission" date="2015-05" db="EMBL/GenBank/DDBJ databases">
        <title>Complete genome sequence of a sulfur-oxidizing gammaproteobacterium strain HA5.</title>
        <authorList>
            <person name="Miura A."/>
            <person name="Kojima H."/>
            <person name="Fukui M."/>
        </authorList>
    </citation>
    <scope>NUCLEOTIDE SEQUENCE [LARGE SCALE GENOMIC DNA]</scope>
    <source>
        <strain evidence="1 2">HA5</strain>
    </source>
</reference>
<dbReference type="AlphaFoldDB" id="A0A1B4XEM4"/>
<dbReference type="SUPFAM" id="SSF56349">
    <property type="entry name" value="DNA breaking-rejoining enzymes"/>
    <property type="match status" value="1"/>
</dbReference>
<evidence type="ECO:0000313" key="2">
    <source>
        <dbReference type="Proteomes" id="UP000243180"/>
    </source>
</evidence>
<dbReference type="RefSeq" id="WP_172425925.1">
    <property type="nucleotide sequence ID" value="NZ_AP014879.1"/>
</dbReference>
<keyword evidence="2" id="KW-1185">Reference proteome</keyword>
<dbReference type="Proteomes" id="UP000243180">
    <property type="component" value="Chromosome"/>
</dbReference>
<evidence type="ECO:0000313" key="1">
    <source>
        <dbReference type="EMBL" id="BAV33250.1"/>
    </source>
</evidence>
<dbReference type="EMBL" id="AP014879">
    <property type="protein sequence ID" value="BAV33250.1"/>
    <property type="molecule type" value="Genomic_DNA"/>
</dbReference>
<dbReference type="InterPro" id="IPR011010">
    <property type="entry name" value="DNA_brk_join_enz"/>
</dbReference>
<accession>A0A1B4XEM4</accession>
<protein>
    <recommendedName>
        <fullName evidence="3">Integrase</fullName>
    </recommendedName>
</protein>
<proteinExistence type="predicted"/>
<name>A0A1B4XEM4_9GAMM</name>
<evidence type="ECO:0008006" key="3">
    <source>
        <dbReference type="Google" id="ProtNLM"/>
    </source>
</evidence>